<dbReference type="Proteomes" id="UP001589692">
    <property type="component" value="Unassembled WGS sequence"/>
</dbReference>
<accession>A0ABV6AQV6</accession>
<evidence type="ECO:0000256" key="4">
    <source>
        <dbReference type="ARBA" id="ARBA00022840"/>
    </source>
</evidence>
<dbReference type="Gene3D" id="3.40.50.300">
    <property type="entry name" value="P-loop containing nucleotide triphosphate hydrolases"/>
    <property type="match status" value="1"/>
</dbReference>
<proteinExistence type="inferred from homology"/>
<keyword evidence="3" id="KW-0547">Nucleotide-binding</keyword>
<protein>
    <submittedName>
        <fullName evidence="6">ABC transporter ATP-binding protein</fullName>
    </submittedName>
</protein>
<dbReference type="InterPro" id="IPR050319">
    <property type="entry name" value="ABC_transp_ATP-bind"/>
</dbReference>
<sequence length="256" mass="27417">MRLEIDNLVVSLRSDHMLGRGRTVHAVKGVSFAIGTGEAVGLVGESGSGKSTIARAIMGVVPPTTGEIRFLQEGRASGLPKQRRAKLAQMIFQDAAASLNPRLKVGSALNQIIAVHHPRLSARERETMGLGLLRRVALDEMIFDRFPRELSGGQAQRVAIARALIPEPFLLVCDEPVSALDVSVQAGILRLLDDLRRNSGMALLMISHDLAAVRALCDRIVVLKEGEIVEAGPANAICSSPTHAYTKALLDAVAQI</sequence>
<feature type="domain" description="ABC transporter" evidence="5">
    <location>
        <begin position="12"/>
        <end position="250"/>
    </location>
</feature>
<keyword evidence="7" id="KW-1185">Reference proteome</keyword>
<evidence type="ECO:0000256" key="2">
    <source>
        <dbReference type="ARBA" id="ARBA00022448"/>
    </source>
</evidence>
<comment type="similarity">
    <text evidence="1">Belongs to the ABC transporter superfamily.</text>
</comment>
<dbReference type="InterPro" id="IPR027417">
    <property type="entry name" value="P-loop_NTPase"/>
</dbReference>
<dbReference type="InterPro" id="IPR003593">
    <property type="entry name" value="AAA+_ATPase"/>
</dbReference>
<name>A0ABV6AQV6_9HYPH</name>
<dbReference type="RefSeq" id="WP_377265813.1">
    <property type="nucleotide sequence ID" value="NZ_JBHMAA010000045.1"/>
</dbReference>
<evidence type="ECO:0000256" key="1">
    <source>
        <dbReference type="ARBA" id="ARBA00005417"/>
    </source>
</evidence>
<dbReference type="GO" id="GO:0005524">
    <property type="term" value="F:ATP binding"/>
    <property type="evidence" value="ECO:0007669"/>
    <property type="project" value="UniProtKB-KW"/>
</dbReference>
<evidence type="ECO:0000313" key="7">
    <source>
        <dbReference type="Proteomes" id="UP001589692"/>
    </source>
</evidence>
<evidence type="ECO:0000259" key="5">
    <source>
        <dbReference type="PROSITE" id="PS50893"/>
    </source>
</evidence>
<dbReference type="EMBL" id="JBHMAA010000045">
    <property type="protein sequence ID" value="MFB9953012.1"/>
    <property type="molecule type" value="Genomic_DNA"/>
</dbReference>
<keyword evidence="4 6" id="KW-0067">ATP-binding</keyword>
<evidence type="ECO:0000256" key="3">
    <source>
        <dbReference type="ARBA" id="ARBA00022741"/>
    </source>
</evidence>
<dbReference type="InterPro" id="IPR017871">
    <property type="entry name" value="ABC_transporter-like_CS"/>
</dbReference>
<keyword evidence="2" id="KW-0813">Transport</keyword>
<evidence type="ECO:0000313" key="6">
    <source>
        <dbReference type="EMBL" id="MFB9953012.1"/>
    </source>
</evidence>
<dbReference type="Pfam" id="PF00005">
    <property type="entry name" value="ABC_tran"/>
    <property type="match status" value="1"/>
</dbReference>
<dbReference type="SMART" id="SM00382">
    <property type="entry name" value="AAA"/>
    <property type="match status" value="1"/>
</dbReference>
<comment type="caution">
    <text evidence="6">The sequence shown here is derived from an EMBL/GenBank/DDBJ whole genome shotgun (WGS) entry which is preliminary data.</text>
</comment>
<organism evidence="6 7">
    <name type="scientific">Rhizobium puerariae</name>
    <dbReference type="NCBI Taxonomy" id="1585791"/>
    <lineage>
        <taxon>Bacteria</taxon>
        <taxon>Pseudomonadati</taxon>
        <taxon>Pseudomonadota</taxon>
        <taxon>Alphaproteobacteria</taxon>
        <taxon>Hyphomicrobiales</taxon>
        <taxon>Rhizobiaceae</taxon>
        <taxon>Rhizobium/Agrobacterium group</taxon>
        <taxon>Rhizobium</taxon>
    </lineage>
</organism>
<dbReference type="SUPFAM" id="SSF52540">
    <property type="entry name" value="P-loop containing nucleoside triphosphate hydrolases"/>
    <property type="match status" value="1"/>
</dbReference>
<gene>
    <name evidence="6" type="ORF">ACFFP0_29600</name>
</gene>
<dbReference type="PANTHER" id="PTHR43776">
    <property type="entry name" value="TRANSPORT ATP-BINDING PROTEIN"/>
    <property type="match status" value="1"/>
</dbReference>
<dbReference type="CDD" id="cd03257">
    <property type="entry name" value="ABC_NikE_OppD_transporters"/>
    <property type="match status" value="1"/>
</dbReference>
<dbReference type="PANTHER" id="PTHR43776:SF7">
    <property type="entry name" value="D,D-DIPEPTIDE TRANSPORT ATP-BINDING PROTEIN DDPF-RELATED"/>
    <property type="match status" value="1"/>
</dbReference>
<dbReference type="InterPro" id="IPR003439">
    <property type="entry name" value="ABC_transporter-like_ATP-bd"/>
</dbReference>
<reference evidence="6 7" key="1">
    <citation type="submission" date="2024-09" db="EMBL/GenBank/DDBJ databases">
        <authorList>
            <person name="Sun Q."/>
            <person name="Mori K."/>
        </authorList>
    </citation>
    <scope>NUCLEOTIDE SEQUENCE [LARGE SCALE GENOMIC DNA]</scope>
    <source>
        <strain evidence="6 7">TBRC 4938</strain>
    </source>
</reference>
<dbReference type="PROSITE" id="PS00211">
    <property type="entry name" value="ABC_TRANSPORTER_1"/>
    <property type="match status" value="1"/>
</dbReference>
<dbReference type="PROSITE" id="PS50893">
    <property type="entry name" value="ABC_TRANSPORTER_2"/>
    <property type="match status" value="1"/>
</dbReference>